<dbReference type="PRINTS" id="PR00039">
    <property type="entry name" value="HTHLYSR"/>
</dbReference>
<dbReference type="GO" id="GO:0003700">
    <property type="term" value="F:DNA-binding transcription factor activity"/>
    <property type="evidence" value="ECO:0007669"/>
    <property type="project" value="InterPro"/>
</dbReference>
<name>A0A3N9TEQ0_9VIBR</name>
<keyword evidence="7" id="KW-1185">Reference proteome</keyword>
<dbReference type="Pfam" id="PF00126">
    <property type="entry name" value="HTH_1"/>
    <property type="match status" value="1"/>
</dbReference>
<comment type="caution">
    <text evidence="6">The sequence shown here is derived from an EMBL/GenBank/DDBJ whole genome shotgun (WGS) entry which is preliminary data.</text>
</comment>
<keyword evidence="4" id="KW-0804">Transcription</keyword>
<dbReference type="GO" id="GO:0006351">
    <property type="term" value="P:DNA-templated transcription"/>
    <property type="evidence" value="ECO:0007669"/>
    <property type="project" value="TreeGrafter"/>
</dbReference>
<dbReference type="Gene3D" id="3.40.190.10">
    <property type="entry name" value="Periplasmic binding protein-like II"/>
    <property type="match status" value="2"/>
</dbReference>
<organism evidence="6 7">
    <name type="scientific">Vibrio viridaestus</name>
    <dbReference type="NCBI Taxonomy" id="2487322"/>
    <lineage>
        <taxon>Bacteria</taxon>
        <taxon>Pseudomonadati</taxon>
        <taxon>Pseudomonadota</taxon>
        <taxon>Gammaproteobacteria</taxon>
        <taxon>Vibrionales</taxon>
        <taxon>Vibrionaceae</taxon>
        <taxon>Vibrio</taxon>
    </lineage>
</organism>
<dbReference type="Gene3D" id="1.10.10.10">
    <property type="entry name" value="Winged helix-like DNA-binding domain superfamily/Winged helix DNA-binding domain"/>
    <property type="match status" value="1"/>
</dbReference>
<dbReference type="AlphaFoldDB" id="A0A3N9TEQ0"/>
<protein>
    <submittedName>
        <fullName evidence="6">LysR family transcriptional regulator</fullName>
    </submittedName>
</protein>
<dbReference type="SUPFAM" id="SSF53850">
    <property type="entry name" value="Periplasmic binding protein-like II"/>
    <property type="match status" value="1"/>
</dbReference>
<proteinExistence type="inferred from homology"/>
<evidence type="ECO:0000259" key="5">
    <source>
        <dbReference type="PROSITE" id="PS50931"/>
    </source>
</evidence>
<dbReference type="InterPro" id="IPR036388">
    <property type="entry name" value="WH-like_DNA-bd_sf"/>
</dbReference>
<dbReference type="CDD" id="cd08432">
    <property type="entry name" value="PBP2_GcdR_TrpI_HvrB_AmpR_like"/>
    <property type="match status" value="1"/>
</dbReference>
<dbReference type="GO" id="GO:0043565">
    <property type="term" value="F:sequence-specific DNA binding"/>
    <property type="evidence" value="ECO:0007669"/>
    <property type="project" value="TreeGrafter"/>
</dbReference>
<dbReference type="InterPro" id="IPR005119">
    <property type="entry name" value="LysR_subst-bd"/>
</dbReference>
<sequence>MSRRTPPFNALYTFAITAKHLNLTHAAKELFVTQGAVSRQIATLEEYLGYKVFQRHARGLALTPDGEKLLPQVTRSFAELIEAAQPFDETHGEIKLKAPTCSMRWLVPNLMHLQDTHPNINVSLTTTTDHNVDFNKEDYDAAIIFSTHALPEGENCIKLFDEAITPVLASHLYNKPSQFDWSKWTFLHPSKQQTDWHLWLKETGNQQIGMRKNQYFDTMDLAISAAIQGFGIAMADATLVEEDIHMNRLSKPFEQTIKTGASYYLMHRTGTKTRPSLNEFIEWFS</sequence>
<dbReference type="PROSITE" id="PS50931">
    <property type="entry name" value="HTH_LYSR"/>
    <property type="match status" value="1"/>
</dbReference>
<dbReference type="Pfam" id="PF03466">
    <property type="entry name" value="LysR_substrate"/>
    <property type="match status" value="1"/>
</dbReference>
<keyword evidence="2" id="KW-0805">Transcription regulation</keyword>
<dbReference type="OrthoDB" id="5526340at2"/>
<evidence type="ECO:0000256" key="4">
    <source>
        <dbReference type="ARBA" id="ARBA00023163"/>
    </source>
</evidence>
<reference evidence="6 7" key="1">
    <citation type="submission" date="2018-11" db="EMBL/GenBank/DDBJ databases">
        <title>Vibrio LJC006 sp. nov., isolated from seawater during the bloom of the enteromorpha.</title>
        <authorList>
            <person name="Liang J."/>
        </authorList>
    </citation>
    <scope>NUCLEOTIDE SEQUENCE [LARGE SCALE GENOMIC DNA]</scope>
    <source>
        <strain evidence="6 7">LJC006</strain>
    </source>
</reference>
<dbReference type="RefSeq" id="WP_124937882.1">
    <property type="nucleotide sequence ID" value="NZ_RJVQ01000006.1"/>
</dbReference>
<dbReference type="PANTHER" id="PTHR30537">
    <property type="entry name" value="HTH-TYPE TRANSCRIPTIONAL REGULATOR"/>
    <property type="match status" value="1"/>
</dbReference>
<feature type="domain" description="HTH lysR-type" evidence="5">
    <location>
        <begin position="6"/>
        <end position="63"/>
    </location>
</feature>
<accession>A0A3N9TEQ0</accession>
<evidence type="ECO:0000256" key="2">
    <source>
        <dbReference type="ARBA" id="ARBA00023015"/>
    </source>
</evidence>
<dbReference type="SUPFAM" id="SSF46785">
    <property type="entry name" value="Winged helix' DNA-binding domain"/>
    <property type="match status" value="1"/>
</dbReference>
<dbReference type="InterPro" id="IPR000847">
    <property type="entry name" value="LysR_HTH_N"/>
</dbReference>
<dbReference type="EMBL" id="RJVQ01000006">
    <property type="protein sequence ID" value="RQW62344.1"/>
    <property type="molecule type" value="Genomic_DNA"/>
</dbReference>
<dbReference type="InterPro" id="IPR058163">
    <property type="entry name" value="LysR-type_TF_proteobact-type"/>
</dbReference>
<evidence type="ECO:0000256" key="1">
    <source>
        <dbReference type="ARBA" id="ARBA00009437"/>
    </source>
</evidence>
<evidence type="ECO:0000313" key="6">
    <source>
        <dbReference type="EMBL" id="RQW62344.1"/>
    </source>
</evidence>
<gene>
    <name evidence="6" type="ORF">EES38_14280</name>
</gene>
<comment type="similarity">
    <text evidence="1">Belongs to the LysR transcriptional regulatory family.</text>
</comment>
<evidence type="ECO:0000256" key="3">
    <source>
        <dbReference type="ARBA" id="ARBA00023125"/>
    </source>
</evidence>
<evidence type="ECO:0000313" key="7">
    <source>
        <dbReference type="Proteomes" id="UP000281112"/>
    </source>
</evidence>
<keyword evidence="3" id="KW-0238">DNA-binding</keyword>
<dbReference type="PANTHER" id="PTHR30537:SF26">
    <property type="entry name" value="GLYCINE CLEAVAGE SYSTEM TRANSCRIPTIONAL ACTIVATOR"/>
    <property type="match status" value="1"/>
</dbReference>
<dbReference type="Proteomes" id="UP000281112">
    <property type="component" value="Unassembled WGS sequence"/>
</dbReference>
<dbReference type="InterPro" id="IPR036390">
    <property type="entry name" value="WH_DNA-bd_sf"/>
</dbReference>